<dbReference type="Proteomes" id="UP000735302">
    <property type="component" value="Unassembled WGS sequence"/>
</dbReference>
<sequence length="90" mass="10399">MKSTMDLCDEKNAAFFRDEGFPRNRCCICGDRTPQPHQLTRSPRREWSRTGGGINGGRQHHHDQHVNRHECKLEVQRVTEVTKIVQGSQT</sequence>
<proteinExistence type="predicted"/>
<dbReference type="EMBL" id="BLXT01003938">
    <property type="protein sequence ID" value="GFO08053.1"/>
    <property type="molecule type" value="Genomic_DNA"/>
</dbReference>
<reference evidence="2 3" key="1">
    <citation type="journal article" date="2021" name="Elife">
        <title>Chloroplast acquisition without the gene transfer in kleptoplastic sea slugs, Plakobranchus ocellatus.</title>
        <authorList>
            <person name="Maeda T."/>
            <person name="Takahashi S."/>
            <person name="Yoshida T."/>
            <person name="Shimamura S."/>
            <person name="Takaki Y."/>
            <person name="Nagai Y."/>
            <person name="Toyoda A."/>
            <person name="Suzuki Y."/>
            <person name="Arimoto A."/>
            <person name="Ishii H."/>
            <person name="Satoh N."/>
            <person name="Nishiyama T."/>
            <person name="Hasebe M."/>
            <person name="Maruyama T."/>
            <person name="Minagawa J."/>
            <person name="Obokata J."/>
            <person name="Shigenobu S."/>
        </authorList>
    </citation>
    <scope>NUCLEOTIDE SEQUENCE [LARGE SCALE GENOMIC DNA]</scope>
</reference>
<evidence type="ECO:0000313" key="3">
    <source>
        <dbReference type="Proteomes" id="UP000735302"/>
    </source>
</evidence>
<feature type="region of interest" description="Disordered" evidence="1">
    <location>
        <begin position="36"/>
        <end position="68"/>
    </location>
</feature>
<gene>
    <name evidence="2" type="ORF">PoB_003455800</name>
</gene>
<keyword evidence="3" id="KW-1185">Reference proteome</keyword>
<accession>A0AAV4ANB5</accession>
<dbReference type="AlphaFoldDB" id="A0AAV4ANB5"/>
<evidence type="ECO:0000256" key="1">
    <source>
        <dbReference type="SAM" id="MobiDB-lite"/>
    </source>
</evidence>
<evidence type="ECO:0000313" key="2">
    <source>
        <dbReference type="EMBL" id="GFO08053.1"/>
    </source>
</evidence>
<organism evidence="2 3">
    <name type="scientific">Plakobranchus ocellatus</name>
    <dbReference type="NCBI Taxonomy" id="259542"/>
    <lineage>
        <taxon>Eukaryota</taxon>
        <taxon>Metazoa</taxon>
        <taxon>Spiralia</taxon>
        <taxon>Lophotrochozoa</taxon>
        <taxon>Mollusca</taxon>
        <taxon>Gastropoda</taxon>
        <taxon>Heterobranchia</taxon>
        <taxon>Euthyneura</taxon>
        <taxon>Panpulmonata</taxon>
        <taxon>Sacoglossa</taxon>
        <taxon>Placobranchoidea</taxon>
        <taxon>Plakobranchidae</taxon>
        <taxon>Plakobranchus</taxon>
    </lineage>
</organism>
<comment type="caution">
    <text evidence="2">The sequence shown here is derived from an EMBL/GenBank/DDBJ whole genome shotgun (WGS) entry which is preliminary data.</text>
</comment>
<name>A0AAV4ANB5_9GAST</name>
<protein>
    <submittedName>
        <fullName evidence="2">Uncharacterized protein</fullName>
    </submittedName>
</protein>